<proteinExistence type="predicted"/>
<name>A0A9P4P4Z0_9PLEO</name>
<sequence>MTSTSSQSNPQQLFQGLAQTNNKFTHAVPLWSERLCKTQLQHRLVANFQSDSRTKTQDSASNTYTISTYNPWPEALLKPRNPPPTPFPLAIKFRQTITQAPSQSNPSFSRGDKRSSHIHISRLNPKLDTSKKNNVIQLLQLQFSAMWCASVPPHLY</sequence>
<evidence type="ECO:0000313" key="2">
    <source>
        <dbReference type="Proteomes" id="UP000799764"/>
    </source>
</evidence>
<organism evidence="1 2">
    <name type="scientific">Karstenula rhodostoma CBS 690.94</name>
    <dbReference type="NCBI Taxonomy" id="1392251"/>
    <lineage>
        <taxon>Eukaryota</taxon>
        <taxon>Fungi</taxon>
        <taxon>Dikarya</taxon>
        <taxon>Ascomycota</taxon>
        <taxon>Pezizomycotina</taxon>
        <taxon>Dothideomycetes</taxon>
        <taxon>Pleosporomycetidae</taxon>
        <taxon>Pleosporales</taxon>
        <taxon>Massarineae</taxon>
        <taxon>Didymosphaeriaceae</taxon>
        <taxon>Karstenula</taxon>
    </lineage>
</organism>
<accession>A0A9P4P4Z0</accession>
<reference evidence="1" key="1">
    <citation type="journal article" date="2020" name="Stud. Mycol.">
        <title>101 Dothideomycetes genomes: a test case for predicting lifestyles and emergence of pathogens.</title>
        <authorList>
            <person name="Haridas S."/>
            <person name="Albert R."/>
            <person name="Binder M."/>
            <person name="Bloem J."/>
            <person name="Labutti K."/>
            <person name="Salamov A."/>
            <person name="Andreopoulos B."/>
            <person name="Baker S."/>
            <person name="Barry K."/>
            <person name="Bills G."/>
            <person name="Bluhm B."/>
            <person name="Cannon C."/>
            <person name="Castanera R."/>
            <person name="Culley D."/>
            <person name="Daum C."/>
            <person name="Ezra D."/>
            <person name="Gonzalez J."/>
            <person name="Henrissat B."/>
            <person name="Kuo A."/>
            <person name="Liang C."/>
            <person name="Lipzen A."/>
            <person name="Lutzoni F."/>
            <person name="Magnuson J."/>
            <person name="Mondo S."/>
            <person name="Nolan M."/>
            <person name="Ohm R."/>
            <person name="Pangilinan J."/>
            <person name="Park H.-J."/>
            <person name="Ramirez L."/>
            <person name="Alfaro M."/>
            <person name="Sun H."/>
            <person name="Tritt A."/>
            <person name="Yoshinaga Y."/>
            <person name="Zwiers L.-H."/>
            <person name="Turgeon B."/>
            <person name="Goodwin S."/>
            <person name="Spatafora J."/>
            <person name="Crous P."/>
            <person name="Grigoriev I."/>
        </authorList>
    </citation>
    <scope>NUCLEOTIDE SEQUENCE</scope>
    <source>
        <strain evidence="1">CBS 690.94</strain>
    </source>
</reference>
<dbReference type="AlphaFoldDB" id="A0A9P4P4Z0"/>
<dbReference type="EMBL" id="MU001516">
    <property type="protein sequence ID" value="KAF2437402.1"/>
    <property type="molecule type" value="Genomic_DNA"/>
</dbReference>
<comment type="caution">
    <text evidence="1">The sequence shown here is derived from an EMBL/GenBank/DDBJ whole genome shotgun (WGS) entry which is preliminary data.</text>
</comment>
<dbReference type="Proteomes" id="UP000799764">
    <property type="component" value="Unassembled WGS sequence"/>
</dbReference>
<gene>
    <name evidence="1" type="ORF">P171DRAFT_182169</name>
</gene>
<protein>
    <submittedName>
        <fullName evidence="1">Uncharacterized protein</fullName>
    </submittedName>
</protein>
<evidence type="ECO:0000313" key="1">
    <source>
        <dbReference type="EMBL" id="KAF2437402.1"/>
    </source>
</evidence>
<keyword evidence="2" id="KW-1185">Reference proteome</keyword>